<dbReference type="InterPro" id="IPR013766">
    <property type="entry name" value="Thioredoxin_domain"/>
</dbReference>
<dbReference type="InterPro" id="IPR017937">
    <property type="entry name" value="Thioredoxin_CS"/>
</dbReference>
<feature type="domain" description="Thioredoxin" evidence="3">
    <location>
        <begin position="74"/>
        <end position="209"/>
    </location>
</feature>
<dbReference type="PRINTS" id="PR00421">
    <property type="entry name" value="THIOREDOXIN"/>
</dbReference>
<dbReference type="CDD" id="cd02947">
    <property type="entry name" value="TRX_family"/>
    <property type="match status" value="1"/>
</dbReference>
<accession>A0A7S3R9Q2</accession>
<sequence>MASLIARQQGVSMLTTQPSTRPPCFASPRLAPRINSHQQALVCCQGQRWSTGRPEQVFFPSRVVVRASSAEQQQQQQQEADDQVAWDENHEPGETVEVVPGKVVDLMAVDFDKVLKAAGDKLLMVDVYTQWCGPCKMIAPEIEVMAEELGDSVILSKMDCTSNNDNKKWAMAQKVRALPTFIFFKNGERITEMTGAKTSSLRKLIEAHK</sequence>
<dbReference type="Pfam" id="PF00085">
    <property type="entry name" value="Thioredoxin"/>
    <property type="match status" value="1"/>
</dbReference>
<proteinExistence type="predicted"/>
<protein>
    <recommendedName>
        <fullName evidence="3">Thioredoxin domain-containing protein</fullName>
    </recommendedName>
</protein>
<organism evidence="4">
    <name type="scientific">Dunaliella tertiolecta</name>
    <name type="common">Green alga</name>
    <dbReference type="NCBI Taxonomy" id="3047"/>
    <lineage>
        <taxon>Eukaryota</taxon>
        <taxon>Viridiplantae</taxon>
        <taxon>Chlorophyta</taxon>
        <taxon>core chlorophytes</taxon>
        <taxon>Chlorophyceae</taxon>
        <taxon>CS clade</taxon>
        <taxon>Chlamydomonadales</taxon>
        <taxon>Dunaliellaceae</taxon>
        <taxon>Dunaliella</taxon>
    </lineage>
</organism>
<feature type="compositionally biased region" description="Polar residues" evidence="2">
    <location>
        <begin position="9"/>
        <end position="19"/>
    </location>
</feature>
<evidence type="ECO:0000256" key="1">
    <source>
        <dbReference type="ARBA" id="ARBA00023157"/>
    </source>
</evidence>
<name>A0A7S3R9Q2_DUNTE</name>
<gene>
    <name evidence="4" type="ORF">DTER00134_LOCUS22039</name>
</gene>
<evidence type="ECO:0000313" key="4">
    <source>
        <dbReference type="EMBL" id="CAE0506963.1"/>
    </source>
</evidence>
<feature type="region of interest" description="Disordered" evidence="2">
    <location>
        <begin position="1"/>
        <end position="23"/>
    </location>
</feature>
<keyword evidence="1" id="KW-1015">Disulfide bond</keyword>
<dbReference type="PROSITE" id="PS51352">
    <property type="entry name" value="THIOREDOXIN_2"/>
    <property type="match status" value="1"/>
</dbReference>
<dbReference type="Gene3D" id="3.40.30.10">
    <property type="entry name" value="Glutaredoxin"/>
    <property type="match status" value="1"/>
</dbReference>
<dbReference type="InterPro" id="IPR036249">
    <property type="entry name" value="Thioredoxin-like_sf"/>
</dbReference>
<reference evidence="4" key="1">
    <citation type="submission" date="2021-01" db="EMBL/GenBank/DDBJ databases">
        <authorList>
            <person name="Corre E."/>
            <person name="Pelletier E."/>
            <person name="Niang G."/>
            <person name="Scheremetjew M."/>
            <person name="Finn R."/>
            <person name="Kale V."/>
            <person name="Holt S."/>
            <person name="Cochrane G."/>
            <person name="Meng A."/>
            <person name="Brown T."/>
            <person name="Cohen L."/>
        </authorList>
    </citation>
    <scope>NUCLEOTIDE SEQUENCE</scope>
    <source>
        <strain evidence="4">CCMP1320</strain>
    </source>
</reference>
<dbReference type="EMBL" id="HBIP01036286">
    <property type="protein sequence ID" value="CAE0506963.1"/>
    <property type="molecule type" value="Transcribed_RNA"/>
</dbReference>
<evidence type="ECO:0000259" key="3">
    <source>
        <dbReference type="PROSITE" id="PS51352"/>
    </source>
</evidence>
<dbReference type="SUPFAM" id="SSF52833">
    <property type="entry name" value="Thioredoxin-like"/>
    <property type="match status" value="1"/>
</dbReference>
<dbReference type="PANTHER" id="PTHR46115">
    <property type="entry name" value="THIOREDOXIN-LIKE PROTEIN 1"/>
    <property type="match status" value="1"/>
</dbReference>
<dbReference type="PROSITE" id="PS00194">
    <property type="entry name" value="THIOREDOXIN_1"/>
    <property type="match status" value="1"/>
</dbReference>
<dbReference type="AlphaFoldDB" id="A0A7S3R9Q2"/>
<evidence type="ECO:0000256" key="2">
    <source>
        <dbReference type="SAM" id="MobiDB-lite"/>
    </source>
</evidence>